<protein>
    <submittedName>
        <fullName evidence="1">Group-specific protein</fullName>
    </submittedName>
</protein>
<dbReference type="AlphaFoldDB" id="Q636X8"/>
<dbReference type="Proteomes" id="UP000002612">
    <property type="component" value="Chromosome"/>
</dbReference>
<accession>Q636X8</accession>
<dbReference type="EMBL" id="CP000001">
    <property type="protein sequence ID" value="AAU16808.1"/>
    <property type="molecule type" value="Genomic_DNA"/>
</dbReference>
<sequence length="102" mass="12409">MAGDQWFKNKEGIIMFNVQIDENVVKELCVEEIQKKVKEYDAELAFWDTKELKKRVCMSWNTIQDQFFFDPRFPKFKVGKKWYFPAKQVQAFLVEWAEERMD</sequence>
<evidence type="ECO:0000313" key="1">
    <source>
        <dbReference type="EMBL" id="AAU16808.1"/>
    </source>
</evidence>
<gene>
    <name evidence="1" type="ordered locus">BCE33L3456</name>
</gene>
<reference evidence="2" key="1">
    <citation type="journal article" date="2006" name="J. Bacteriol.">
        <title>Pathogenomic sequence analysis of Bacillus cereus and Bacillus thuringiensis isolates closely related to Bacillus anthracis.</title>
        <authorList>
            <person name="Han C.S."/>
            <person name="Xie G."/>
            <person name="Challacombe J.F."/>
            <person name="Altherr M.R."/>
            <person name="Bhotika S.S."/>
            <person name="Brown N."/>
            <person name="Bruce D."/>
            <person name="Campbell C.S."/>
            <person name="Campbell M.L."/>
            <person name="Chen J."/>
            <person name="Chertkov O."/>
            <person name="Cleland C."/>
            <person name="Dimitrijevic M."/>
            <person name="Doggett N.A."/>
            <person name="Fawcett J.J."/>
            <person name="Glavina T."/>
            <person name="Goodwin L.A."/>
            <person name="Green L.D."/>
            <person name="Hill K.K."/>
            <person name="Hitchcock P."/>
            <person name="Jackson P.J."/>
            <person name="Keim P."/>
            <person name="Kewalramani A.R."/>
            <person name="Longmire J."/>
            <person name="Lucas S."/>
            <person name="Malfatti S."/>
            <person name="McMurry K."/>
            <person name="Meincke L.J."/>
            <person name="Misra M."/>
            <person name="Moseman B.L."/>
            <person name="Mundt M."/>
            <person name="Munk A.C."/>
            <person name="Okinaka R.T."/>
            <person name="Parson-Quintana B."/>
            <person name="Reilly L.P."/>
            <person name="Richardson P."/>
            <person name="Robinson D.L."/>
            <person name="Rubin E."/>
            <person name="Saunders E."/>
            <person name="Tapia R."/>
            <person name="Tesmer J.G."/>
            <person name="Thayer N."/>
            <person name="Thompson L.S."/>
            <person name="Tice H."/>
            <person name="Ticknor L.O."/>
            <person name="Wills P.L."/>
            <person name="Brettin T.S."/>
            <person name="Gilna P."/>
        </authorList>
    </citation>
    <scope>NUCLEOTIDE SEQUENCE [LARGE SCALE GENOMIC DNA]</scope>
    <source>
        <strain evidence="2">ZK / E33L</strain>
    </source>
</reference>
<organism evidence="1 2">
    <name type="scientific">Bacillus cereus (strain ZK / E33L)</name>
    <dbReference type="NCBI Taxonomy" id="288681"/>
    <lineage>
        <taxon>Bacteria</taxon>
        <taxon>Bacillati</taxon>
        <taxon>Bacillota</taxon>
        <taxon>Bacilli</taxon>
        <taxon>Bacillales</taxon>
        <taxon>Bacillaceae</taxon>
        <taxon>Bacillus</taxon>
        <taxon>Bacillus cereus group</taxon>
    </lineage>
</organism>
<proteinExistence type="predicted"/>
<dbReference type="KEGG" id="bcz:BCE33L3456"/>
<name>Q636X8_BACCZ</name>
<evidence type="ECO:0000313" key="2">
    <source>
        <dbReference type="Proteomes" id="UP000002612"/>
    </source>
</evidence>